<gene>
    <name evidence="1" type="ORF">EDS130_LOCUS25794</name>
    <name evidence="2" type="ORF">XAT740_LOCUS45112</name>
</gene>
<comment type="caution">
    <text evidence="1">The sequence shown here is derived from an EMBL/GenBank/DDBJ whole genome shotgun (WGS) entry which is preliminary data.</text>
</comment>
<evidence type="ECO:0000313" key="3">
    <source>
        <dbReference type="Proteomes" id="UP000663828"/>
    </source>
</evidence>
<evidence type="ECO:0000313" key="2">
    <source>
        <dbReference type="EMBL" id="CAF1577355.1"/>
    </source>
</evidence>
<dbReference type="Gene3D" id="2.120.10.30">
    <property type="entry name" value="TolB, C-terminal domain"/>
    <property type="match status" value="1"/>
</dbReference>
<evidence type="ECO:0000313" key="1">
    <source>
        <dbReference type="EMBL" id="CAF1209189.1"/>
    </source>
</evidence>
<evidence type="ECO:0000313" key="4">
    <source>
        <dbReference type="Proteomes" id="UP000663852"/>
    </source>
</evidence>
<dbReference type="SUPFAM" id="SSF56399">
    <property type="entry name" value="ADP-ribosylation"/>
    <property type="match status" value="1"/>
</dbReference>
<dbReference type="EMBL" id="CAJNOJ010000153">
    <property type="protein sequence ID" value="CAF1209189.1"/>
    <property type="molecule type" value="Genomic_DNA"/>
</dbReference>
<keyword evidence="3" id="KW-1185">Reference proteome</keyword>
<dbReference type="SUPFAM" id="SSF101898">
    <property type="entry name" value="NHL repeat"/>
    <property type="match status" value="1"/>
</dbReference>
<sequence>MHRYSFYNRNDSLRRTIPVSPYLKLFNSALGKLPTVRGGVWCGISNDTGKNWSRNQKITWSSISSCSSSINVIRDFLQNATKSTTFLIETSRGKRICGYTDHEHENDVILKMETSFRVQGDVLEHPKRSYHLHLVETDDLQIRIDLKDRKEIQFKRWTDSVQTVAGRYGSGKGNRIYKLNHLTDIIVDEQNSALIIALSMERASDYYNHRVMKWRRDANEGLVVAGGNGRGKYLNQLDGPEGLSVDDFGHTYIADDYNDRIVCRSEEEEVGAIIFGSNGCGEKPFQSNLPSSLSFDVQGNLYVMLIRKIIQFNDLIYFVEHYPYNKQ</sequence>
<dbReference type="EMBL" id="CAJNOR010005831">
    <property type="protein sequence ID" value="CAF1577355.1"/>
    <property type="molecule type" value="Genomic_DNA"/>
</dbReference>
<dbReference type="InterPro" id="IPR011042">
    <property type="entry name" value="6-blade_b-propeller_TolB-like"/>
</dbReference>
<accession>A0A814X073</accession>
<dbReference type="OrthoDB" id="342730at2759"/>
<proteinExistence type="predicted"/>
<dbReference type="Proteomes" id="UP000663828">
    <property type="component" value="Unassembled WGS sequence"/>
</dbReference>
<name>A0A814X073_ADIRI</name>
<protein>
    <submittedName>
        <fullName evidence="1">Uncharacterized protein</fullName>
    </submittedName>
</protein>
<reference evidence="1" key="1">
    <citation type="submission" date="2021-02" db="EMBL/GenBank/DDBJ databases">
        <authorList>
            <person name="Nowell W R."/>
        </authorList>
    </citation>
    <scope>NUCLEOTIDE SEQUENCE</scope>
</reference>
<organism evidence="1 4">
    <name type="scientific">Adineta ricciae</name>
    <name type="common">Rotifer</name>
    <dbReference type="NCBI Taxonomy" id="249248"/>
    <lineage>
        <taxon>Eukaryota</taxon>
        <taxon>Metazoa</taxon>
        <taxon>Spiralia</taxon>
        <taxon>Gnathifera</taxon>
        <taxon>Rotifera</taxon>
        <taxon>Eurotatoria</taxon>
        <taxon>Bdelloidea</taxon>
        <taxon>Adinetida</taxon>
        <taxon>Adinetidae</taxon>
        <taxon>Adineta</taxon>
    </lineage>
</organism>
<dbReference type="Proteomes" id="UP000663852">
    <property type="component" value="Unassembled WGS sequence"/>
</dbReference>
<dbReference type="AlphaFoldDB" id="A0A814X073"/>
<dbReference type="Gene3D" id="3.90.176.10">
    <property type="entry name" value="Toxin ADP-ribosyltransferase, Chain A, domain 1"/>
    <property type="match status" value="1"/>
</dbReference>